<evidence type="ECO:0000313" key="3">
    <source>
        <dbReference type="Proteomes" id="UP000564677"/>
    </source>
</evidence>
<keyword evidence="1" id="KW-0732">Signal</keyword>
<evidence type="ECO:0000256" key="1">
    <source>
        <dbReference type="SAM" id="SignalP"/>
    </source>
</evidence>
<name>A0A7X5UYG9_9SPHN</name>
<dbReference type="RefSeq" id="WP_208413438.1">
    <property type="nucleotide sequence ID" value="NZ_JAASQV010000001.1"/>
</dbReference>
<dbReference type="EMBL" id="JAASQV010000001">
    <property type="protein sequence ID" value="NIJ64536.1"/>
    <property type="molecule type" value="Genomic_DNA"/>
</dbReference>
<dbReference type="AlphaFoldDB" id="A0A7X5UYG9"/>
<feature type="signal peptide" evidence="1">
    <location>
        <begin position="1"/>
        <end position="21"/>
    </location>
</feature>
<sequence length="218" mass="22281">MRQCLALAAALCVFAGASAHAQTPWGADMGQMSAQGDVRLHRPEEDAAWAVSTAGEARLHALAACAVAKEPRDAGKMVALGFPGERPSAEVLGLFAEANCGARAEEISAGGRFVRWALIEQLYLASLAVPAPANAVMDGAASSSALGACVAGRDPVASDAFVRSARRSPAEAAAFKRIVPAINACAGKKKLNLSGAEIHGVLAEGLYKMRGSAARGTN</sequence>
<accession>A0A7X5UYG9</accession>
<gene>
    <name evidence="2" type="ORF">FHR20_001467</name>
</gene>
<comment type="caution">
    <text evidence="2">The sequence shown here is derived from an EMBL/GenBank/DDBJ whole genome shotgun (WGS) entry which is preliminary data.</text>
</comment>
<keyword evidence="3" id="KW-1185">Reference proteome</keyword>
<feature type="chain" id="PRO_5031084683" evidence="1">
    <location>
        <begin position="22"/>
        <end position="218"/>
    </location>
</feature>
<dbReference type="Proteomes" id="UP000564677">
    <property type="component" value="Unassembled WGS sequence"/>
</dbReference>
<evidence type="ECO:0000313" key="2">
    <source>
        <dbReference type="EMBL" id="NIJ64536.1"/>
    </source>
</evidence>
<proteinExistence type="predicted"/>
<organism evidence="2 3">
    <name type="scientific">Sphingomonas leidyi</name>
    <dbReference type="NCBI Taxonomy" id="68569"/>
    <lineage>
        <taxon>Bacteria</taxon>
        <taxon>Pseudomonadati</taxon>
        <taxon>Pseudomonadota</taxon>
        <taxon>Alphaproteobacteria</taxon>
        <taxon>Sphingomonadales</taxon>
        <taxon>Sphingomonadaceae</taxon>
        <taxon>Sphingomonas</taxon>
    </lineage>
</organism>
<reference evidence="2 3" key="1">
    <citation type="submission" date="2020-03" db="EMBL/GenBank/DDBJ databases">
        <title>Genomic Encyclopedia of Type Strains, Phase IV (KMG-IV): sequencing the most valuable type-strain genomes for metagenomic binning, comparative biology and taxonomic classification.</title>
        <authorList>
            <person name="Goeker M."/>
        </authorList>
    </citation>
    <scope>NUCLEOTIDE SEQUENCE [LARGE SCALE GENOMIC DNA]</scope>
    <source>
        <strain evidence="2 3">DSM 4733</strain>
    </source>
</reference>
<protein>
    <submittedName>
        <fullName evidence="2">Uncharacterized protein</fullName>
    </submittedName>
</protein>